<comment type="caution">
    <text evidence="1">The sequence shown here is derived from an EMBL/GenBank/DDBJ whole genome shotgun (WGS) entry which is preliminary data.</text>
</comment>
<organism evidence="1 2">
    <name type="scientific">Alosa alosa</name>
    <name type="common">allis shad</name>
    <dbReference type="NCBI Taxonomy" id="278164"/>
    <lineage>
        <taxon>Eukaryota</taxon>
        <taxon>Metazoa</taxon>
        <taxon>Chordata</taxon>
        <taxon>Craniata</taxon>
        <taxon>Vertebrata</taxon>
        <taxon>Euteleostomi</taxon>
        <taxon>Actinopterygii</taxon>
        <taxon>Neopterygii</taxon>
        <taxon>Teleostei</taxon>
        <taxon>Clupei</taxon>
        <taxon>Clupeiformes</taxon>
        <taxon>Clupeoidei</taxon>
        <taxon>Clupeidae</taxon>
        <taxon>Alosa</taxon>
    </lineage>
</organism>
<accession>A0AAV6FJX6</accession>
<protein>
    <submittedName>
        <fullName evidence="1">Uncharacterized protein</fullName>
    </submittedName>
</protein>
<gene>
    <name evidence="1" type="ORF">AALO_G00282730</name>
</gene>
<keyword evidence="2" id="KW-1185">Reference proteome</keyword>
<dbReference type="EMBL" id="JADWDJ010000022">
    <property type="protein sequence ID" value="KAG5263114.1"/>
    <property type="molecule type" value="Genomic_DNA"/>
</dbReference>
<reference evidence="1" key="1">
    <citation type="submission" date="2020-10" db="EMBL/GenBank/DDBJ databases">
        <title>Chromosome-scale genome assembly of the Allis shad, Alosa alosa.</title>
        <authorList>
            <person name="Margot Z."/>
            <person name="Christophe K."/>
            <person name="Cabau C."/>
            <person name="Louis A."/>
            <person name="Berthelot C."/>
            <person name="Parey E."/>
            <person name="Roest Crollius H."/>
            <person name="Montfort J."/>
            <person name="Robinson-Rechavi M."/>
            <person name="Bucao C."/>
            <person name="Bouchez O."/>
            <person name="Gislard M."/>
            <person name="Lluch J."/>
            <person name="Milhes M."/>
            <person name="Lampietro C."/>
            <person name="Lopez Roques C."/>
            <person name="Donnadieu C."/>
            <person name="Braasch I."/>
            <person name="Desvignes T."/>
            <person name="Postlethwait J."/>
            <person name="Bobe J."/>
            <person name="Guiguen Y."/>
        </authorList>
    </citation>
    <scope>NUCLEOTIDE SEQUENCE</scope>
    <source>
        <strain evidence="1">M-15738</strain>
        <tissue evidence="1">Blood</tissue>
    </source>
</reference>
<proteinExistence type="predicted"/>
<name>A0AAV6FJX6_9TELE</name>
<evidence type="ECO:0000313" key="2">
    <source>
        <dbReference type="Proteomes" id="UP000823561"/>
    </source>
</evidence>
<sequence>MKKEDSSLVFCTWYWNPDWFLLYPEQILLPCPGTLGYLLDFPHRPGFGFTVVTIYINLPLPFGLPVRLHIPLPL</sequence>
<dbReference type="Proteomes" id="UP000823561">
    <property type="component" value="Chromosome 22"/>
</dbReference>
<evidence type="ECO:0000313" key="1">
    <source>
        <dbReference type="EMBL" id="KAG5263114.1"/>
    </source>
</evidence>
<dbReference type="AlphaFoldDB" id="A0AAV6FJX6"/>